<keyword evidence="4 8" id="KW-0808">Transferase</keyword>
<comment type="subcellular location">
    <subcellularLocation>
        <location evidence="1">Cell inner membrane</location>
    </subcellularLocation>
</comment>
<evidence type="ECO:0000256" key="2">
    <source>
        <dbReference type="ARBA" id="ARBA00022475"/>
    </source>
</evidence>
<keyword evidence="6" id="KW-0012">Acyltransferase</keyword>
<dbReference type="InterPro" id="IPR004960">
    <property type="entry name" value="LipA_acyltrans"/>
</dbReference>
<evidence type="ECO:0000256" key="7">
    <source>
        <dbReference type="SAM" id="Phobius"/>
    </source>
</evidence>
<keyword evidence="5 7" id="KW-0472">Membrane</keyword>
<keyword evidence="2" id="KW-1003">Cell membrane</keyword>
<keyword evidence="9" id="KW-1185">Reference proteome</keyword>
<proteinExistence type="predicted"/>
<evidence type="ECO:0000313" key="9">
    <source>
        <dbReference type="Proteomes" id="UP000244168"/>
    </source>
</evidence>
<dbReference type="AlphaFoldDB" id="A0A2T5JA50"/>
<keyword evidence="3" id="KW-0997">Cell inner membrane</keyword>
<evidence type="ECO:0000256" key="1">
    <source>
        <dbReference type="ARBA" id="ARBA00004533"/>
    </source>
</evidence>
<dbReference type="OrthoDB" id="9801955at2"/>
<dbReference type="GO" id="GO:0009247">
    <property type="term" value="P:glycolipid biosynthetic process"/>
    <property type="evidence" value="ECO:0007669"/>
    <property type="project" value="UniProtKB-ARBA"/>
</dbReference>
<name>A0A2T5JA50_9SPHI</name>
<dbReference type="RefSeq" id="WP_107828880.1">
    <property type="nucleotide sequence ID" value="NZ_CP160205.1"/>
</dbReference>
<dbReference type="EMBL" id="QAOQ01000004">
    <property type="protein sequence ID" value="PTQ96942.1"/>
    <property type="molecule type" value="Genomic_DNA"/>
</dbReference>
<comment type="caution">
    <text evidence="8">The sequence shown here is derived from an EMBL/GenBank/DDBJ whole genome shotgun (WGS) entry which is preliminary data.</text>
</comment>
<dbReference type="PANTHER" id="PTHR30606:SF10">
    <property type="entry name" value="PHOSPHATIDYLINOSITOL MANNOSIDE ACYLTRANSFERASE"/>
    <property type="match status" value="1"/>
</dbReference>
<accession>A0A2T5JA50</accession>
<evidence type="ECO:0000313" key="8">
    <source>
        <dbReference type="EMBL" id="PTQ96942.1"/>
    </source>
</evidence>
<evidence type="ECO:0000256" key="6">
    <source>
        <dbReference type="ARBA" id="ARBA00023315"/>
    </source>
</evidence>
<feature type="transmembrane region" description="Helical" evidence="7">
    <location>
        <begin position="12"/>
        <end position="39"/>
    </location>
</feature>
<sequence>MIIKGLSRIGVFFLYLLSLLPFWFLYLLSDVLYFVIYYLTGYRKKVVRENLRNSFPEKTDAERRAIERKFYSYLCDLMLETIKMLTISKKQVLKRMALQSAQTDIEINKIIATGRPIIGAVGHYGNWELAALRFSFYTDVERVIVYKPLRNETYEKLFKHMRQRFGATLVAMKDILRKLIELRGKQTFTMLVSDQTPIQESVQYFTEFLNQPTAVFMGVEKLAKSTNAVVVFCDVRCVKRGYYTFSFALLEDEPKNAEPHAITNKHVAYLENMIKLAPQYWLWSHRRWKFKPKAI</sequence>
<keyword evidence="7" id="KW-1133">Transmembrane helix</keyword>
<dbReference type="PANTHER" id="PTHR30606">
    <property type="entry name" value="LIPID A BIOSYNTHESIS LAUROYL ACYLTRANSFERASE"/>
    <property type="match status" value="1"/>
</dbReference>
<reference evidence="8 9" key="1">
    <citation type="submission" date="2018-04" db="EMBL/GenBank/DDBJ databases">
        <title>Genomic Encyclopedia of Archaeal and Bacterial Type Strains, Phase II (KMG-II): from individual species to whole genera.</title>
        <authorList>
            <person name="Goeker M."/>
        </authorList>
    </citation>
    <scope>NUCLEOTIDE SEQUENCE [LARGE SCALE GENOMIC DNA]</scope>
    <source>
        <strain evidence="8 9">DSM 26809</strain>
    </source>
</reference>
<dbReference type="GO" id="GO:0016746">
    <property type="term" value="F:acyltransferase activity"/>
    <property type="evidence" value="ECO:0007669"/>
    <property type="project" value="UniProtKB-KW"/>
</dbReference>
<dbReference type="GO" id="GO:0005886">
    <property type="term" value="C:plasma membrane"/>
    <property type="evidence" value="ECO:0007669"/>
    <property type="project" value="UniProtKB-SubCell"/>
</dbReference>
<protein>
    <submittedName>
        <fullName evidence="8">KDO2-lipid IV(A) lauroyltransferase</fullName>
    </submittedName>
</protein>
<evidence type="ECO:0000256" key="4">
    <source>
        <dbReference type="ARBA" id="ARBA00022679"/>
    </source>
</evidence>
<evidence type="ECO:0000256" key="5">
    <source>
        <dbReference type="ARBA" id="ARBA00023136"/>
    </source>
</evidence>
<organism evidence="8 9">
    <name type="scientific">Mucilaginibacter yixingensis</name>
    <dbReference type="NCBI Taxonomy" id="1295612"/>
    <lineage>
        <taxon>Bacteria</taxon>
        <taxon>Pseudomonadati</taxon>
        <taxon>Bacteroidota</taxon>
        <taxon>Sphingobacteriia</taxon>
        <taxon>Sphingobacteriales</taxon>
        <taxon>Sphingobacteriaceae</taxon>
        <taxon>Mucilaginibacter</taxon>
    </lineage>
</organism>
<dbReference type="Pfam" id="PF03279">
    <property type="entry name" value="Lip_A_acyltrans"/>
    <property type="match status" value="1"/>
</dbReference>
<dbReference type="CDD" id="cd07984">
    <property type="entry name" value="LPLAT_LABLAT-like"/>
    <property type="match status" value="1"/>
</dbReference>
<keyword evidence="7" id="KW-0812">Transmembrane</keyword>
<evidence type="ECO:0000256" key="3">
    <source>
        <dbReference type="ARBA" id="ARBA00022519"/>
    </source>
</evidence>
<gene>
    <name evidence="8" type="ORF">C8P68_104436</name>
</gene>
<dbReference type="Proteomes" id="UP000244168">
    <property type="component" value="Unassembled WGS sequence"/>
</dbReference>